<dbReference type="AlphaFoldDB" id="A0AAN8J363"/>
<evidence type="ECO:0000313" key="1">
    <source>
        <dbReference type="EMBL" id="KAK5983794.1"/>
    </source>
</evidence>
<organism evidence="1 2">
    <name type="scientific">Trichostrongylus colubriformis</name>
    <name type="common">Black scour worm</name>
    <dbReference type="NCBI Taxonomy" id="6319"/>
    <lineage>
        <taxon>Eukaryota</taxon>
        <taxon>Metazoa</taxon>
        <taxon>Ecdysozoa</taxon>
        <taxon>Nematoda</taxon>
        <taxon>Chromadorea</taxon>
        <taxon>Rhabditida</taxon>
        <taxon>Rhabditina</taxon>
        <taxon>Rhabditomorpha</taxon>
        <taxon>Strongyloidea</taxon>
        <taxon>Trichostrongylidae</taxon>
        <taxon>Trichostrongylus</taxon>
    </lineage>
</organism>
<dbReference type="Proteomes" id="UP001331761">
    <property type="component" value="Unassembled WGS sequence"/>
</dbReference>
<name>A0AAN8J363_TRICO</name>
<reference evidence="1 2" key="1">
    <citation type="submission" date="2019-10" db="EMBL/GenBank/DDBJ databases">
        <title>Assembly and Annotation for the nematode Trichostrongylus colubriformis.</title>
        <authorList>
            <person name="Martin J."/>
        </authorList>
    </citation>
    <scope>NUCLEOTIDE SEQUENCE [LARGE SCALE GENOMIC DNA]</scope>
    <source>
        <strain evidence="1">G859</strain>
        <tissue evidence="1">Whole worm</tissue>
    </source>
</reference>
<sequence length="164" mass="18629">MLLVIVTPLQMKWLLAHSSEGVALRPKVNKALRDLLKEPRLDAFQQRFAEIIAFLKAEEQTGMMDYLTKNYLGRTPSWASLARQGAIMDTTNITSVGTARLRMKSFIGTRTAELTVSWNYSLELLKRSVIQSNYGSKETGKMFISQFGIHQVPPQSRRILRQPS</sequence>
<protein>
    <submittedName>
        <fullName evidence="1">Uncharacterized protein</fullName>
    </submittedName>
</protein>
<comment type="caution">
    <text evidence="1">The sequence shown here is derived from an EMBL/GenBank/DDBJ whole genome shotgun (WGS) entry which is preliminary data.</text>
</comment>
<accession>A0AAN8J363</accession>
<evidence type="ECO:0000313" key="2">
    <source>
        <dbReference type="Proteomes" id="UP001331761"/>
    </source>
</evidence>
<proteinExistence type="predicted"/>
<dbReference type="EMBL" id="WIXE01003599">
    <property type="protein sequence ID" value="KAK5983794.1"/>
    <property type="molecule type" value="Genomic_DNA"/>
</dbReference>
<keyword evidence="2" id="KW-1185">Reference proteome</keyword>
<gene>
    <name evidence="1" type="ORF">GCK32_011031</name>
</gene>